<dbReference type="EMBL" id="JAVRJZ010000002">
    <property type="protein sequence ID" value="KAK2725976.1"/>
    <property type="molecule type" value="Genomic_DNA"/>
</dbReference>
<dbReference type="AlphaFoldDB" id="A0AA88IFU4"/>
<comment type="similarity">
    <text evidence="2">Belongs to the replication factor A protein 3 family.</text>
</comment>
<dbReference type="Pfam" id="PF08661">
    <property type="entry name" value="Rep_fac-A_3"/>
    <property type="match status" value="1"/>
</dbReference>
<reference evidence="4" key="1">
    <citation type="submission" date="2023-07" db="EMBL/GenBank/DDBJ databases">
        <title>Chromosome-level genome assembly of Artemia franciscana.</title>
        <authorList>
            <person name="Jo E."/>
        </authorList>
    </citation>
    <scope>NUCLEOTIDE SEQUENCE</scope>
    <source>
        <tissue evidence="4">Whole body</tissue>
    </source>
</reference>
<keyword evidence="5" id="KW-1185">Reference proteome</keyword>
<protein>
    <submittedName>
        <fullName evidence="4">Uncharacterized protein</fullName>
    </submittedName>
</protein>
<sequence length="116" mass="12853">MDVDFDNTFIRVNARTLGKFHGRNVSLLGEIKNITASYIEIRSTDGMILKVGIPSGSPVSLTTGEFAEIDGVSQGNTIDMSSISLMPSDMMRDFNAENYSKACDLIYNIRYNPFVM</sequence>
<evidence type="ECO:0000256" key="1">
    <source>
        <dbReference type="ARBA" id="ARBA00004123"/>
    </source>
</evidence>
<dbReference type="InterPro" id="IPR012340">
    <property type="entry name" value="NA-bd_OB-fold"/>
</dbReference>
<dbReference type="Proteomes" id="UP001187531">
    <property type="component" value="Unassembled WGS sequence"/>
</dbReference>
<comment type="subcellular location">
    <subcellularLocation>
        <location evidence="1">Nucleus</location>
    </subcellularLocation>
</comment>
<evidence type="ECO:0000256" key="3">
    <source>
        <dbReference type="ARBA" id="ARBA00023242"/>
    </source>
</evidence>
<comment type="caution">
    <text evidence="4">The sequence shown here is derived from an EMBL/GenBank/DDBJ whole genome shotgun (WGS) entry which is preliminary data.</text>
</comment>
<dbReference type="GO" id="GO:0006260">
    <property type="term" value="P:DNA replication"/>
    <property type="evidence" value="ECO:0007669"/>
    <property type="project" value="InterPro"/>
</dbReference>
<gene>
    <name evidence="4" type="ORF">QYM36_000450</name>
</gene>
<dbReference type="GO" id="GO:0031981">
    <property type="term" value="C:nuclear lumen"/>
    <property type="evidence" value="ECO:0007669"/>
    <property type="project" value="UniProtKB-ARBA"/>
</dbReference>
<evidence type="ECO:0000313" key="5">
    <source>
        <dbReference type="Proteomes" id="UP001187531"/>
    </source>
</evidence>
<dbReference type="GO" id="GO:0006310">
    <property type="term" value="P:DNA recombination"/>
    <property type="evidence" value="ECO:0007669"/>
    <property type="project" value="InterPro"/>
</dbReference>
<evidence type="ECO:0000313" key="4">
    <source>
        <dbReference type="EMBL" id="KAK2725976.1"/>
    </source>
</evidence>
<name>A0AA88IFU4_ARTSF</name>
<dbReference type="GO" id="GO:0003677">
    <property type="term" value="F:DNA binding"/>
    <property type="evidence" value="ECO:0007669"/>
    <property type="project" value="InterPro"/>
</dbReference>
<organism evidence="4 5">
    <name type="scientific">Artemia franciscana</name>
    <name type="common">Brine shrimp</name>
    <name type="synonym">Artemia sanfranciscana</name>
    <dbReference type="NCBI Taxonomy" id="6661"/>
    <lineage>
        <taxon>Eukaryota</taxon>
        <taxon>Metazoa</taxon>
        <taxon>Ecdysozoa</taxon>
        <taxon>Arthropoda</taxon>
        <taxon>Crustacea</taxon>
        <taxon>Branchiopoda</taxon>
        <taxon>Anostraca</taxon>
        <taxon>Artemiidae</taxon>
        <taxon>Artemia</taxon>
    </lineage>
</organism>
<keyword evidence="3" id="KW-0539">Nucleus</keyword>
<dbReference type="GO" id="GO:0006281">
    <property type="term" value="P:DNA repair"/>
    <property type="evidence" value="ECO:0007669"/>
    <property type="project" value="InterPro"/>
</dbReference>
<dbReference type="Gene3D" id="2.40.50.140">
    <property type="entry name" value="Nucleic acid-binding proteins"/>
    <property type="match status" value="1"/>
</dbReference>
<accession>A0AA88IFU4</accession>
<evidence type="ECO:0000256" key="2">
    <source>
        <dbReference type="ARBA" id="ARBA00009761"/>
    </source>
</evidence>
<proteinExistence type="inferred from homology"/>
<dbReference type="InterPro" id="IPR013970">
    <property type="entry name" value="Rfa2"/>
</dbReference>